<dbReference type="PANTHER" id="PTHR32046:SF12">
    <property type="entry name" value="AIG1-TYPE G DOMAIN-CONTAINING PROTEIN"/>
    <property type="match status" value="1"/>
</dbReference>
<dbReference type="CDD" id="cd00882">
    <property type="entry name" value="Ras_like_GTPase"/>
    <property type="match status" value="1"/>
</dbReference>
<dbReference type="AlphaFoldDB" id="A0A1R2AWZ2"/>
<sequence length="477" mass="55217">MEFARAIEPSPENFLPYDYCIFVLGNTGNGKSTFINTFINVALNKEPGNFITAIESKEYPAVDLDFSIDPIREGPPLGKSQTLSVHYYKISTNFTNYKTILLVDTPGLGAPEGVEKDDDFVDSILDSAIKIPKINAIIVIEKHSTNRLAPTLEYALYRLCEVIPNAFENKVILALSFDSGGPSNFLDEWFPFKHELKVSMNNVCFKYSNEVYLNDRKIAKKFKKKINKSREVIQQIFDKVINMDSQETSIYLQLFKEHNKIMKRISSFTIILENIDRICESITDSSFEINNANTMVWKRTKHHNTICVEHHTLCHENCDLNFKSTDGSKYFDNCYCMFQFCICLDKGSCKCIRNKKLCRICGCSSEQHVHRHKKPVMLAQTIEEIFNDMCISYTTKDPKIVLMKLREKKKEVLEKLLENEKTMMIICKNYKISRYFKLALNHQKYYRDPKNQAISNQKGVTLTKVYEELSKINPENK</sequence>
<proteinExistence type="predicted"/>
<dbReference type="PANTHER" id="PTHR32046">
    <property type="entry name" value="G DOMAIN-CONTAINING PROTEIN"/>
    <property type="match status" value="1"/>
</dbReference>
<keyword evidence="2" id="KW-1185">Reference proteome</keyword>
<dbReference type="Proteomes" id="UP000187209">
    <property type="component" value="Unassembled WGS sequence"/>
</dbReference>
<dbReference type="SUPFAM" id="SSF52540">
    <property type="entry name" value="P-loop containing nucleoside triphosphate hydrolases"/>
    <property type="match status" value="1"/>
</dbReference>
<accession>A0A1R2AWZ2</accession>
<reference evidence="1 2" key="1">
    <citation type="submission" date="2016-11" db="EMBL/GenBank/DDBJ databases">
        <title>The macronuclear genome of Stentor coeruleus: a giant cell with tiny introns.</title>
        <authorList>
            <person name="Slabodnick M."/>
            <person name="Ruby J.G."/>
            <person name="Reiff S.B."/>
            <person name="Swart E.C."/>
            <person name="Gosai S."/>
            <person name="Prabakaran S."/>
            <person name="Witkowska E."/>
            <person name="Larue G.E."/>
            <person name="Fisher S."/>
            <person name="Freeman R.M."/>
            <person name="Gunawardena J."/>
            <person name="Chu W."/>
            <person name="Stover N.A."/>
            <person name="Gregory B.D."/>
            <person name="Nowacki M."/>
            <person name="Derisi J."/>
            <person name="Roy S.W."/>
            <person name="Marshall W.F."/>
            <person name="Sood P."/>
        </authorList>
    </citation>
    <scope>NUCLEOTIDE SEQUENCE [LARGE SCALE GENOMIC DNA]</scope>
    <source>
        <strain evidence="1">WM001</strain>
    </source>
</reference>
<evidence type="ECO:0000313" key="1">
    <source>
        <dbReference type="EMBL" id="OMJ69034.1"/>
    </source>
</evidence>
<protein>
    <recommendedName>
        <fullName evidence="3">G domain-containing protein</fullName>
    </recommendedName>
</protein>
<evidence type="ECO:0000313" key="2">
    <source>
        <dbReference type="Proteomes" id="UP000187209"/>
    </source>
</evidence>
<evidence type="ECO:0008006" key="3">
    <source>
        <dbReference type="Google" id="ProtNLM"/>
    </source>
</evidence>
<comment type="caution">
    <text evidence="1">The sequence shown here is derived from an EMBL/GenBank/DDBJ whole genome shotgun (WGS) entry which is preliminary data.</text>
</comment>
<gene>
    <name evidence="1" type="ORF">SteCoe_33344</name>
</gene>
<organism evidence="1 2">
    <name type="scientific">Stentor coeruleus</name>
    <dbReference type="NCBI Taxonomy" id="5963"/>
    <lineage>
        <taxon>Eukaryota</taxon>
        <taxon>Sar</taxon>
        <taxon>Alveolata</taxon>
        <taxon>Ciliophora</taxon>
        <taxon>Postciliodesmatophora</taxon>
        <taxon>Heterotrichea</taxon>
        <taxon>Heterotrichida</taxon>
        <taxon>Stentoridae</taxon>
        <taxon>Stentor</taxon>
    </lineage>
</organism>
<dbReference type="Gene3D" id="3.40.50.300">
    <property type="entry name" value="P-loop containing nucleotide triphosphate hydrolases"/>
    <property type="match status" value="1"/>
</dbReference>
<dbReference type="InterPro" id="IPR027417">
    <property type="entry name" value="P-loop_NTPase"/>
</dbReference>
<dbReference type="EMBL" id="MPUH01001249">
    <property type="protein sequence ID" value="OMJ69034.1"/>
    <property type="molecule type" value="Genomic_DNA"/>
</dbReference>
<name>A0A1R2AWZ2_9CILI</name>
<dbReference type="OrthoDB" id="302956at2759"/>